<evidence type="ECO:0000313" key="2">
    <source>
        <dbReference type="EMBL" id="KNC54009.1"/>
    </source>
</evidence>
<dbReference type="EMBL" id="GL349485">
    <property type="protein sequence ID" value="KNC54009.1"/>
    <property type="molecule type" value="Genomic_DNA"/>
</dbReference>
<dbReference type="Proteomes" id="UP000054408">
    <property type="component" value="Unassembled WGS sequence"/>
</dbReference>
<dbReference type="RefSeq" id="XP_013754024.1">
    <property type="nucleotide sequence ID" value="XM_013898570.1"/>
</dbReference>
<dbReference type="AlphaFoldDB" id="A0A0L0DNW9"/>
<protein>
    <submittedName>
        <fullName evidence="2">Uncharacterized protein</fullName>
    </submittedName>
</protein>
<feature type="region of interest" description="Disordered" evidence="1">
    <location>
        <begin position="454"/>
        <end position="473"/>
    </location>
</feature>
<keyword evidence="3" id="KW-1185">Reference proteome</keyword>
<proteinExistence type="predicted"/>
<reference evidence="2 3" key="1">
    <citation type="submission" date="2010-05" db="EMBL/GenBank/DDBJ databases">
        <title>The Genome Sequence of Thecamonas trahens ATCC 50062.</title>
        <authorList>
            <consortium name="The Broad Institute Genome Sequencing Platform"/>
            <person name="Russ C."/>
            <person name="Cuomo C."/>
            <person name="Shea T."/>
            <person name="Young S.K."/>
            <person name="Zeng Q."/>
            <person name="Koehrsen M."/>
            <person name="Haas B."/>
            <person name="Borodovsky M."/>
            <person name="Guigo R."/>
            <person name="Alvarado L."/>
            <person name="Berlin A."/>
            <person name="Bochicchio J."/>
            <person name="Borenstein D."/>
            <person name="Chapman S."/>
            <person name="Chen Z."/>
            <person name="Freedman E."/>
            <person name="Gellesch M."/>
            <person name="Goldberg J."/>
            <person name="Griggs A."/>
            <person name="Gujja S."/>
            <person name="Heilman E."/>
            <person name="Heiman D."/>
            <person name="Hepburn T."/>
            <person name="Howarth C."/>
            <person name="Jen D."/>
            <person name="Larson L."/>
            <person name="Mehta T."/>
            <person name="Park D."/>
            <person name="Pearson M."/>
            <person name="Roberts A."/>
            <person name="Saif S."/>
            <person name="Shenoy N."/>
            <person name="Sisk P."/>
            <person name="Stolte C."/>
            <person name="Sykes S."/>
            <person name="Thomson T."/>
            <person name="Walk T."/>
            <person name="White J."/>
            <person name="Yandava C."/>
            <person name="Burger G."/>
            <person name="Gray M.W."/>
            <person name="Holland P.W.H."/>
            <person name="King N."/>
            <person name="Lang F.B.F."/>
            <person name="Roger A.J."/>
            <person name="Ruiz-Trillo I."/>
            <person name="Lander E."/>
            <person name="Nusbaum C."/>
        </authorList>
    </citation>
    <scope>NUCLEOTIDE SEQUENCE [LARGE SCALE GENOMIC DNA]</scope>
    <source>
        <strain evidence="2 3">ATCC 50062</strain>
    </source>
</reference>
<name>A0A0L0DNW9_THETB</name>
<evidence type="ECO:0000256" key="1">
    <source>
        <dbReference type="SAM" id="MobiDB-lite"/>
    </source>
</evidence>
<dbReference type="GeneID" id="25568079"/>
<gene>
    <name evidence="2" type="ORF">AMSG_09664</name>
</gene>
<accession>A0A0L0DNW9</accession>
<organism evidence="2 3">
    <name type="scientific">Thecamonas trahens ATCC 50062</name>
    <dbReference type="NCBI Taxonomy" id="461836"/>
    <lineage>
        <taxon>Eukaryota</taxon>
        <taxon>Apusozoa</taxon>
        <taxon>Apusomonadida</taxon>
        <taxon>Apusomonadidae</taxon>
        <taxon>Thecamonas</taxon>
    </lineage>
</organism>
<sequence length="538" mass="59254">MGTSHVLRDPLINGDPADYFVDEALEDIYKRYDVRSEDRAAFRLPASIVGGLLGSRTEIDPANYFKPELLEDIYERYDVRSEDRAAFRLPASTVGGLLASIVELRPGDYFTDIDLDSFFEYYGVSHGSRSTFTASPGMIGAHSRVIASAHLTPDELNEVSDAIDAHGKLPMYVVSGFIAARAQVNPSDHLTGKALDEYRARHGLEAGASSSFIEVRRTAARDKSKPSETMYVSRFDSSQNVVLVHIYSRDLVTKAKTLVDSRYLRIRLCGERALSPVLAVPVGSELLQAVTGEVRKVKPGTTFQVRCRIDVVGGGPDGGGQPRYIEHVGVKLGVYNVNPGSANTAAHVKKRTRIRTPPTARLVVQIKPIPADSRLPTWALVRMSVRLARRNQNFQRGVIGASGRAEPFLLDLTRPHSVLSMKGNATGFQLRVTAADNGPRLRKFDFQRYGACVKPKSPGGETTQHHHHDQPDTRMRRARFHAYGKAHNPISYDNRAQNRLSVVLGTYRQARPSAGSSTALSFVISRAGAHNVHTGKYI</sequence>
<evidence type="ECO:0000313" key="3">
    <source>
        <dbReference type="Proteomes" id="UP000054408"/>
    </source>
</evidence>